<dbReference type="Proteomes" id="UP000639643">
    <property type="component" value="Unassembled WGS sequence"/>
</dbReference>
<organism evidence="1 2">
    <name type="scientific">Colletotrichum musicola</name>
    <dbReference type="NCBI Taxonomy" id="2175873"/>
    <lineage>
        <taxon>Eukaryota</taxon>
        <taxon>Fungi</taxon>
        <taxon>Dikarya</taxon>
        <taxon>Ascomycota</taxon>
        <taxon>Pezizomycotina</taxon>
        <taxon>Sordariomycetes</taxon>
        <taxon>Hypocreomycetidae</taxon>
        <taxon>Glomerellales</taxon>
        <taxon>Glomerellaceae</taxon>
        <taxon>Colletotrichum</taxon>
        <taxon>Colletotrichum orchidearum species complex</taxon>
    </lineage>
</organism>
<evidence type="ECO:0000313" key="1">
    <source>
        <dbReference type="EMBL" id="KAF6832697.1"/>
    </source>
</evidence>
<proteinExistence type="predicted"/>
<accession>A0A8H6NGH1</accession>
<keyword evidence="2" id="KW-1185">Reference proteome</keyword>
<dbReference type="EMBL" id="WIGM01000231">
    <property type="protein sequence ID" value="KAF6832697.1"/>
    <property type="molecule type" value="Genomic_DNA"/>
</dbReference>
<sequence length="147" mass="17332">MRKNFVGPYEAEVQTHLFPDDRTDEPIEVRLYNLKCDTADTLPCVRCGVNVCEECRDYTRWPNESEFTGGRPHLPRCSQHTNIMCLCPPCDEKAEAEVKGNYLNKRCDCNLFTRWICWRCATIEEEEEEEAEYFEENTEELPDGWKH</sequence>
<dbReference type="AlphaFoldDB" id="A0A8H6NGH1"/>
<gene>
    <name evidence="1" type="ORF">CMUS01_06803</name>
</gene>
<reference evidence="1" key="1">
    <citation type="journal article" date="2020" name="Phytopathology">
        <title>Genome Sequence Resources of Colletotrichum truncatum, C. plurivorum, C. musicola, and C. sojae: Four Species Pathogenic to Soybean (Glycine max).</title>
        <authorList>
            <person name="Rogerio F."/>
            <person name="Boufleur T.R."/>
            <person name="Ciampi-Guillardi M."/>
            <person name="Sukno S.A."/>
            <person name="Thon M.R."/>
            <person name="Massola Junior N.S."/>
            <person name="Baroncelli R."/>
        </authorList>
    </citation>
    <scope>NUCLEOTIDE SEQUENCE</scope>
    <source>
        <strain evidence="1">LFN0074</strain>
    </source>
</reference>
<comment type="caution">
    <text evidence="1">The sequence shown here is derived from an EMBL/GenBank/DDBJ whole genome shotgun (WGS) entry which is preliminary data.</text>
</comment>
<name>A0A8H6NGH1_9PEZI</name>
<evidence type="ECO:0000313" key="2">
    <source>
        <dbReference type="Proteomes" id="UP000639643"/>
    </source>
</evidence>
<protein>
    <submittedName>
        <fullName evidence="1">Uncharacterized protein</fullName>
    </submittedName>
</protein>
<dbReference type="OrthoDB" id="3678990at2759"/>